<reference evidence="1 2" key="1">
    <citation type="submission" date="2018-03" db="EMBL/GenBank/DDBJ databases">
        <title>Characteristics and genome of n-alkane degrading marine bacteria Gordonia iterans isolated from crude oil contaminated in Tae-an, South Korea.</title>
        <authorList>
            <person name="Lee S.-S."/>
            <person name="Kim H."/>
        </authorList>
    </citation>
    <scope>NUCLEOTIDE SEQUENCE [LARGE SCALE GENOMIC DNA]</scope>
    <source>
        <strain evidence="1 2">Co17</strain>
    </source>
</reference>
<gene>
    <name evidence="1" type="ORF">C6V83_04215</name>
</gene>
<organism evidence="1 2">
    <name type="scientific">Gordonia iterans</name>
    <dbReference type="NCBI Taxonomy" id="1004901"/>
    <lineage>
        <taxon>Bacteria</taxon>
        <taxon>Bacillati</taxon>
        <taxon>Actinomycetota</taxon>
        <taxon>Actinomycetes</taxon>
        <taxon>Mycobacteriales</taxon>
        <taxon>Gordoniaceae</taxon>
        <taxon>Gordonia</taxon>
    </lineage>
</organism>
<accession>A0A2S0KJZ7</accession>
<dbReference type="RefSeq" id="WP_105943707.1">
    <property type="nucleotide sequence ID" value="NZ_CP027433.1"/>
</dbReference>
<dbReference type="KEGG" id="git:C6V83_04215"/>
<evidence type="ECO:0000313" key="1">
    <source>
        <dbReference type="EMBL" id="AVM02004.1"/>
    </source>
</evidence>
<dbReference type="AlphaFoldDB" id="A0A2S0KJZ7"/>
<dbReference type="Pfam" id="PF21893">
    <property type="entry name" value="DUF6918"/>
    <property type="match status" value="1"/>
</dbReference>
<dbReference type="InterPro" id="IPR054211">
    <property type="entry name" value="DUF6918"/>
</dbReference>
<sequence>MPSSLAPLLDQRAALSDDLAAVIDQQVKAQTGMSGAAVKTAYAAANKFKPGIVVTATSAMLPDFLDALAPLWDSKPAGTSFGDHLAANSDEASEALLAVTDRQAESAPAALAKAYKSLRGKAKSYVAEALPPAGDVIERHAASAA</sequence>
<dbReference type="EMBL" id="CP027433">
    <property type="protein sequence ID" value="AVM02004.1"/>
    <property type="molecule type" value="Genomic_DNA"/>
</dbReference>
<name>A0A2S0KJZ7_9ACTN</name>
<dbReference type="OrthoDB" id="530636at2"/>
<keyword evidence="2" id="KW-1185">Reference proteome</keyword>
<protein>
    <submittedName>
        <fullName evidence="1">Uncharacterized protein</fullName>
    </submittedName>
</protein>
<proteinExistence type="predicted"/>
<evidence type="ECO:0000313" key="2">
    <source>
        <dbReference type="Proteomes" id="UP000239814"/>
    </source>
</evidence>
<dbReference type="Proteomes" id="UP000239814">
    <property type="component" value="Chromosome"/>
</dbReference>